<evidence type="ECO:0000256" key="3">
    <source>
        <dbReference type="HAMAP-Rule" id="MF_02071"/>
    </source>
</evidence>
<dbReference type="InterPro" id="IPR036908">
    <property type="entry name" value="RlpA-like_sf"/>
</dbReference>
<dbReference type="Gene3D" id="2.40.40.10">
    <property type="entry name" value="RlpA-like domain"/>
    <property type="match status" value="1"/>
</dbReference>
<protein>
    <recommendedName>
        <fullName evidence="3">Endolytic peptidoglycan transglycosylase RlpA</fullName>
        <ecNumber evidence="3">4.2.2.-</ecNumber>
    </recommendedName>
</protein>
<sequence length="180" mass="19135">MTGYPDHPRGGRGTGHDGARFTLPVIVACLMLAASGGMQVACATARHGAPVGRHGARGGARRLPVMTHVPAHWRQHGLASWYGSGRQLGHATASGEMFDPGALTAAHRQLPFGTRILVHSRRTGRSVVVRVNDRGPYHGARIIDLSLEAARQLGMLGMGMTQVDLLPMLDDEEEVAGAPR</sequence>
<keyword evidence="7" id="KW-0449">Lipoprotein</keyword>
<dbReference type="InterPro" id="IPR009009">
    <property type="entry name" value="RlpA-like_DPBB"/>
</dbReference>
<evidence type="ECO:0000313" key="7">
    <source>
        <dbReference type="EMBL" id="PYD70350.1"/>
    </source>
</evidence>
<comment type="caution">
    <text evidence="7">The sequence shown here is derived from an EMBL/GenBank/DDBJ whole genome shotgun (WGS) entry which is preliminary data.</text>
</comment>
<dbReference type="Pfam" id="PF03330">
    <property type="entry name" value="DPBB_1"/>
    <property type="match status" value="1"/>
</dbReference>
<evidence type="ECO:0000256" key="1">
    <source>
        <dbReference type="ARBA" id="ARBA00023239"/>
    </source>
</evidence>
<feature type="domain" description="RlpA-like protein double-psi beta-barrel" evidence="6">
    <location>
        <begin position="75"/>
        <end position="164"/>
    </location>
</feature>
<dbReference type="EC" id="4.2.2.-" evidence="3"/>
<evidence type="ECO:0000256" key="5">
    <source>
        <dbReference type="SAM" id="Phobius"/>
    </source>
</evidence>
<comment type="similarity">
    <text evidence="3 4">Belongs to the RlpA family.</text>
</comment>
<dbReference type="PANTHER" id="PTHR34183">
    <property type="entry name" value="ENDOLYTIC PEPTIDOGLYCAN TRANSGLYCOSYLASE RLPA"/>
    <property type="match status" value="1"/>
</dbReference>
<dbReference type="Proteomes" id="UP000247371">
    <property type="component" value="Unassembled WGS sequence"/>
</dbReference>
<keyword evidence="8" id="KW-1185">Reference proteome</keyword>
<dbReference type="SUPFAM" id="SSF50685">
    <property type="entry name" value="Barwin-like endoglucanases"/>
    <property type="match status" value="1"/>
</dbReference>
<dbReference type="InterPro" id="IPR012997">
    <property type="entry name" value="RplA"/>
</dbReference>
<keyword evidence="5" id="KW-0812">Transmembrane</keyword>
<dbReference type="HAMAP" id="MF_02071">
    <property type="entry name" value="RlpA"/>
    <property type="match status" value="1"/>
</dbReference>
<dbReference type="NCBIfam" id="TIGR00413">
    <property type="entry name" value="rlpA"/>
    <property type="match status" value="1"/>
</dbReference>
<dbReference type="GO" id="GO:0071555">
    <property type="term" value="P:cell wall organization"/>
    <property type="evidence" value="ECO:0007669"/>
    <property type="project" value="UniProtKB-KW"/>
</dbReference>
<name>A0A2V4RE41_9PROT</name>
<dbReference type="CDD" id="cd22268">
    <property type="entry name" value="DPBB_RlpA-like"/>
    <property type="match status" value="1"/>
</dbReference>
<evidence type="ECO:0000259" key="6">
    <source>
        <dbReference type="Pfam" id="PF03330"/>
    </source>
</evidence>
<keyword evidence="2 3" id="KW-0961">Cell wall biogenesis/degradation</keyword>
<proteinExistence type="inferred from homology"/>
<keyword evidence="5" id="KW-0472">Membrane</keyword>
<organism evidence="7 8">
    <name type="scientific">Komagataeibacter swingsii</name>
    <dbReference type="NCBI Taxonomy" id="215220"/>
    <lineage>
        <taxon>Bacteria</taxon>
        <taxon>Pseudomonadati</taxon>
        <taxon>Pseudomonadota</taxon>
        <taxon>Alphaproteobacteria</taxon>
        <taxon>Acetobacterales</taxon>
        <taxon>Acetobacteraceae</taxon>
        <taxon>Komagataeibacter</taxon>
    </lineage>
</organism>
<evidence type="ECO:0000313" key="8">
    <source>
        <dbReference type="Proteomes" id="UP000247371"/>
    </source>
</evidence>
<keyword evidence="5" id="KW-1133">Transmembrane helix</keyword>
<dbReference type="GO" id="GO:0000270">
    <property type="term" value="P:peptidoglycan metabolic process"/>
    <property type="evidence" value="ECO:0007669"/>
    <property type="project" value="UniProtKB-UniRule"/>
</dbReference>
<dbReference type="EMBL" id="NKUB01000004">
    <property type="protein sequence ID" value="PYD70350.1"/>
    <property type="molecule type" value="Genomic_DNA"/>
</dbReference>
<evidence type="ECO:0000256" key="4">
    <source>
        <dbReference type="RuleBase" id="RU003495"/>
    </source>
</evidence>
<dbReference type="GO" id="GO:0008932">
    <property type="term" value="F:lytic endotransglycosylase activity"/>
    <property type="evidence" value="ECO:0007669"/>
    <property type="project" value="UniProtKB-UniRule"/>
</dbReference>
<evidence type="ECO:0000256" key="2">
    <source>
        <dbReference type="ARBA" id="ARBA00023316"/>
    </source>
</evidence>
<feature type="transmembrane region" description="Helical" evidence="5">
    <location>
        <begin position="21"/>
        <end position="41"/>
    </location>
</feature>
<reference evidence="7 8" key="1">
    <citation type="submission" date="2017-07" db="EMBL/GenBank/DDBJ databases">
        <title>A draft genome sequence of Komagataeibacter swingsii LMG 22125.</title>
        <authorList>
            <person name="Skraban J."/>
            <person name="Cleenwerck I."/>
            <person name="Vandamme P."/>
            <person name="Trcek J."/>
        </authorList>
    </citation>
    <scope>NUCLEOTIDE SEQUENCE [LARGE SCALE GENOMIC DNA]</scope>
    <source>
        <strain evidence="7 8">LMG 22125</strain>
    </source>
</reference>
<gene>
    <name evidence="3" type="primary">rlpA</name>
    <name evidence="7" type="ORF">CFR76_05430</name>
</gene>
<accession>A0A2V4RE41</accession>
<keyword evidence="1 3" id="KW-0456">Lyase</keyword>
<dbReference type="PANTHER" id="PTHR34183:SF8">
    <property type="entry name" value="ENDOLYTIC PEPTIDOGLYCAN TRANSGLYCOSYLASE RLPA-RELATED"/>
    <property type="match status" value="1"/>
</dbReference>
<dbReference type="RefSeq" id="WP_110556205.1">
    <property type="nucleotide sequence ID" value="NZ_NKUB01000004.1"/>
</dbReference>
<comment type="function">
    <text evidence="3">Lytic transglycosylase with a strong preference for naked glycan strands that lack stem peptides.</text>
</comment>
<dbReference type="InterPro" id="IPR034718">
    <property type="entry name" value="RlpA"/>
</dbReference>
<dbReference type="AlphaFoldDB" id="A0A2V4RE41"/>